<dbReference type="Gene3D" id="2.60.200.40">
    <property type="match status" value="1"/>
</dbReference>
<dbReference type="Proteomes" id="UP000663823">
    <property type="component" value="Unassembled WGS sequence"/>
</dbReference>
<evidence type="ECO:0000313" key="4">
    <source>
        <dbReference type="EMBL" id="CAF0951403.1"/>
    </source>
</evidence>
<dbReference type="Proteomes" id="UP000663870">
    <property type="component" value="Unassembled WGS sequence"/>
</dbReference>
<dbReference type="PANTHER" id="PTHR12358:SF111">
    <property type="entry name" value="CERAMIDE KINASE, ISOFORM A"/>
    <property type="match status" value="1"/>
</dbReference>
<name>A0A814DCZ5_9BILA</name>
<proteinExistence type="predicted"/>
<dbReference type="Proteomes" id="UP000663882">
    <property type="component" value="Unassembled WGS sequence"/>
</dbReference>
<evidence type="ECO:0000313" key="7">
    <source>
        <dbReference type="Proteomes" id="UP000663882"/>
    </source>
</evidence>
<keyword evidence="6" id="KW-1185">Reference proteome</keyword>
<dbReference type="PANTHER" id="PTHR12358">
    <property type="entry name" value="SPHINGOSINE KINASE"/>
    <property type="match status" value="1"/>
</dbReference>
<dbReference type="Gene3D" id="3.40.50.10330">
    <property type="entry name" value="Probable inorganic polyphosphate/atp-NAD kinase, domain 1"/>
    <property type="match status" value="1"/>
</dbReference>
<feature type="domain" description="DAGKc" evidence="1">
    <location>
        <begin position="213"/>
        <end position="363"/>
    </location>
</feature>
<evidence type="ECO:0000313" key="3">
    <source>
        <dbReference type="EMBL" id="CAF0776827.1"/>
    </source>
</evidence>
<dbReference type="InterPro" id="IPR017438">
    <property type="entry name" value="ATP-NAD_kinase_N"/>
</dbReference>
<dbReference type="OrthoDB" id="530923at2759"/>
<dbReference type="EMBL" id="CAJNOO010000466">
    <property type="protein sequence ID" value="CAF0951403.1"/>
    <property type="molecule type" value="Genomic_DNA"/>
</dbReference>
<protein>
    <recommendedName>
        <fullName evidence="1">DAGKc domain-containing protein</fullName>
    </recommendedName>
</protein>
<dbReference type="EMBL" id="CAJOAX010001289">
    <property type="protein sequence ID" value="CAF3702811.1"/>
    <property type="molecule type" value="Genomic_DNA"/>
</dbReference>
<dbReference type="Proteomes" id="UP000663854">
    <property type="component" value="Unassembled WGS sequence"/>
</dbReference>
<reference evidence="4" key="1">
    <citation type="submission" date="2021-02" db="EMBL/GenBank/DDBJ databases">
        <authorList>
            <person name="Nowell W R."/>
        </authorList>
    </citation>
    <scope>NUCLEOTIDE SEQUENCE</scope>
</reference>
<dbReference type="Pfam" id="PF00781">
    <property type="entry name" value="DAGK_cat"/>
    <property type="match status" value="1"/>
</dbReference>
<evidence type="ECO:0000259" key="1">
    <source>
        <dbReference type="PROSITE" id="PS50146"/>
    </source>
</evidence>
<dbReference type="GO" id="GO:0016020">
    <property type="term" value="C:membrane"/>
    <property type="evidence" value="ECO:0007669"/>
    <property type="project" value="GOC"/>
</dbReference>
<gene>
    <name evidence="3" type="ORF">JXQ802_LOCUS3010</name>
    <name evidence="5" type="ORF">OTI717_LOCUS12648</name>
    <name evidence="2" type="ORF">PYM288_LOCUS2613</name>
    <name evidence="4" type="ORF">RFH988_LOCUS11649</name>
</gene>
<dbReference type="AlphaFoldDB" id="A0A814DCZ5"/>
<dbReference type="InterPro" id="IPR001206">
    <property type="entry name" value="Diacylglycerol_kinase_cat_dom"/>
</dbReference>
<dbReference type="SUPFAM" id="SSF111331">
    <property type="entry name" value="NAD kinase/diacylglycerol kinase-like"/>
    <property type="match status" value="1"/>
</dbReference>
<dbReference type="GO" id="GO:0001729">
    <property type="term" value="F:ceramide kinase activity"/>
    <property type="evidence" value="ECO:0007669"/>
    <property type="project" value="TreeGrafter"/>
</dbReference>
<dbReference type="EMBL" id="CAJNOH010000017">
    <property type="protein sequence ID" value="CAF0761258.1"/>
    <property type="molecule type" value="Genomic_DNA"/>
</dbReference>
<dbReference type="Pfam" id="PF19280">
    <property type="entry name" value="CERK_C"/>
    <property type="match status" value="1"/>
</dbReference>
<dbReference type="InterPro" id="IPR016064">
    <property type="entry name" value="NAD/diacylglycerol_kinase_sf"/>
</dbReference>
<evidence type="ECO:0000313" key="6">
    <source>
        <dbReference type="Proteomes" id="UP000663870"/>
    </source>
</evidence>
<dbReference type="EMBL" id="CAJNOL010000039">
    <property type="protein sequence ID" value="CAF0776827.1"/>
    <property type="molecule type" value="Genomic_DNA"/>
</dbReference>
<evidence type="ECO:0000313" key="5">
    <source>
        <dbReference type="EMBL" id="CAF3702811.1"/>
    </source>
</evidence>
<organism evidence="4 7">
    <name type="scientific">Rotaria sordida</name>
    <dbReference type="NCBI Taxonomy" id="392033"/>
    <lineage>
        <taxon>Eukaryota</taxon>
        <taxon>Metazoa</taxon>
        <taxon>Spiralia</taxon>
        <taxon>Gnathifera</taxon>
        <taxon>Rotifera</taxon>
        <taxon>Eurotatoria</taxon>
        <taxon>Bdelloidea</taxon>
        <taxon>Philodinida</taxon>
        <taxon>Philodinidae</taxon>
        <taxon>Rotaria</taxon>
    </lineage>
</organism>
<sequence length="661" mass="74688">MPSILYSTTCYIKNDLYHLRICVDNNDQNSTNTQITTDSSTSIPNDITIDSIIPSLTRLHLIPVNEQKLTLVPREIILDHILSVKQTNTRLNGNRKHSSDISEINNINFTRTSSIEQSRRTSYSTLSSLISTVTVPRISTIRRPPSLARLFSIQSRRDSEAHLMHKTLVKLSYVDVSNSIRWNIKRLEIEVDTKDIADTLQLKVNLCLSTLKQRPHRLLAFVNPFGGKGRARFVYDKTVLPIFEEANIIVKSIYTQRANEAKDYLINEDLNEYDGVICVGGDGMFSELCQGLLLRTSQEAQLNINDPQVNITQPKLRIGIIPAGSTDAIVFGTTGLNDPITSTLQIIVGETLSIDIATIHNEQGFVRFMAAMLAYGFFGDIIHQSDKWRFLGPLRYDVAGFCQFILNRSYDTEVIVTLASSDSSQSTLPMSNVNHEVESSAMSDSQHLTNNTNSETIGNNQIDNTIKVLGKLVLSTSVFCKRHCEKCAERKNHNANKTNSSLEITRRGKYTTINCLNMPCRTAKSKFGISPFVHLGDGSFDVILVKRSWRTGFLRFLWQVANDSRSIENLPNVERYRVSEVVIRPIHINQKRCGNWACDGELLCGNEIKIRIHRQVLNLFASGIQFDNIEENTSKKEKQKTKCGSLFRCKKRKHCKKDINP</sequence>
<evidence type="ECO:0000313" key="2">
    <source>
        <dbReference type="EMBL" id="CAF0761258.1"/>
    </source>
</evidence>
<dbReference type="InterPro" id="IPR050187">
    <property type="entry name" value="Lipid_Phosphate_FormReg"/>
</dbReference>
<dbReference type="GO" id="GO:0006672">
    <property type="term" value="P:ceramide metabolic process"/>
    <property type="evidence" value="ECO:0007669"/>
    <property type="project" value="TreeGrafter"/>
</dbReference>
<comment type="caution">
    <text evidence="4">The sequence shown here is derived from an EMBL/GenBank/DDBJ whole genome shotgun (WGS) entry which is preliminary data.</text>
</comment>
<dbReference type="PROSITE" id="PS50146">
    <property type="entry name" value="DAGK"/>
    <property type="match status" value="1"/>
</dbReference>
<accession>A0A814DCZ5</accession>
<dbReference type="InterPro" id="IPR045363">
    <property type="entry name" value="CERK_C"/>
</dbReference>